<keyword evidence="3" id="KW-0406">Ion transport</keyword>
<gene>
    <name evidence="4" type="ORF">SD1D_0987</name>
</gene>
<evidence type="ECO:0000256" key="3">
    <source>
        <dbReference type="ARBA" id="ARBA00023065"/>
    </source>
</evidence>
<dbReference type="GO" id="GO:0046961">
    <property type="term" value="F:proton-transporting ATPase activity, rotational mechanism"/>
    <property type="evidence" value="ECO:0007669"/>
    <property type="project" value="InterPro"/>
</dbReference>
<reference evidence="5" key="1">
    <citation type="submission" date="2015-09" db="EMBL/GenBank/DDBJ databases">
        <authorList>
            <person name="Wibberg D."/>
        </authorList>
    </citation>
    <scope>NUCLEOTIDE SEQUENCE [LARGE SCALE GENOMIC DNA]</scope>
    <source>
        <strain evidence="5">SD1D</strain>
    </source>
</reference>
<dbReference type="AlphaFoldDB" id="A0A0K8J599"/>
<dbReference type="RefSeq" id="WP_058257895.1">
    <property type="nucleotide sequence ID" value="NZ_DUPS01000029.1"/>
</dbReference>
<keyword evidence="2" id="KW-0813">Transport</keyword>
<evidence type="ECO:0000256" key="2">
    <source>
        <dbReference type="ARBA" id="ARBA00022448"/>
    </source>
</evidence>
<evidence type="ECO:0000313" key="4">
    <source>
        <dbReference type="EMBL" id="CUH92534.1"/>
    </source>
</evidence>
<dbReference type="InterPro" id="IPR038495">
    <property type="entry name" value="ATPase_E_C"/>
</dbReference>
<dbReference type="KEGG" id="hsd:SD1D_0987"/>
<dbReference type="SUPFAM" id="SSF160527">
    <property type="entry name" value="V-type ATPase subunit E-like"/>
    <property type="match status" value="1"/>
</dbReference>
<dbReference type="InterPro" id="IPR002842">
    <property type="entry name" value="ATPase_V1_Esu"/>
</dbReference>
<proteinExistence type="inferred from homology"/>
<dbReference type="Gene3D" id="3.30.2320.30">
    <property type="entry name" value="ATP synthase, E subunit, C-terminal"/>
    <property type="match status" value="1"/>
</dbReference>
<dbReference type="Gene3D" id="1.20.5.620">
    <property type="entry name" value="F1F0 ATP synthase subunit B, membrane domain"/>
    <property type="match status" value="1"/>
</dbReference>
<dbReference type="Proteomes" id="UP000196053">
    <property type="component" value="Chromosome I"/>
</dbReference>
<dbReference type="GO" id="GO:0033178">
    <property type="term" value="C:proton-transporting two-sector ATPase complex, catalytic domain"/>
    <property type="evidence" value="ECO:0007669"/>
    <property type="project" value="InterPro"/>
</dbReference>
<sequence length="198" mass="22362">MTGLEKIIEVIEADSKANIEKIMAEANEETEKILSLARKEAKEKCAEISAKTENQVKIILNRAQSGANLIKRQMILEAKLKMINEIIDKAKSKLSSLSNTDYFNTILQIIKKHAHPQEGIIMFSEYDLKRIPNDFEKNLENTLKDIKNAALTISKEAAPIDGGFILVYGDIEENCSFKALFNNAKEELQDKVNAFLFQ</sequence>
<keyword evidence="5" id="KW-1185">Reference proteome</keyword>
<dbReference type="Pfam" id="PF01991">
    <property type="entry name" value="vATP-synt_E"/>
    <property type="match status" value="1"/>
</dbReference>
<accession>A0A0K8J599</accession>
<protein>
    <submittedName>
        <fullName evidence="4">Uncharacterized protein</fullName>
    </submittedName>
</protein>
<evidence type="ECO:0000256" key="1">
    <source>
        <dbReference type="ARBA" id="ARBA00005901"/>
    </source>
</evidence>
<dbReference type="EMBL" id="LN879430">
    <property type="protein sequence ID" value="CUH92534.1"/>
    <property type="molecule type" value="Genomic_DNA"/>
</dbReference>
<organism evidence="4 5">
    <name type="scientific">Herbinix luporum</name>
    <dbReference type="NCBI Taxonomy" id="1679721"/>
    <lineage>
        <taxon>Bacteria</taxon>
        <taxon>Bacillati</taxon>
        <taxon>Bacillota</taxon>
        <taxon>Clostridia</taxon>
        <taxon>Lachnospirales</taxon>
        <taxon>Lachnospiraceae</taxon>
        <taxon>Herbinix</taxon>
    </lineage>
</organism>
<comment type="similarity">
    <text evidence="1">Belongs to the V-ATPase E subunit family.</text>
</comment>
<evidence type="ECO:0000313" key="5">
    <source>
        <dbReference type="Proteomes" id="UP000196053"/>
    </source>
</evidence>
<name>A0A0K8J599_9FIRM</name>
<dbReference type="OrthoDB" id="1734087at2"/>